<comment type="subcellular location">
    <subcellularLocation>
        <location evidence="1">Cell membrane</location>
        <topology evidence="1">Multi-pass membrane protein</topology>
    </subcellularLocation>
</comment>
<keyword evidence="7 9" id="KW-0012">Acyltransferase</keyword>
<evidence type="ECO:0000256" key="7">
    <source>
        <dbReference type="PIRNR" id="PIRNR016636"/>
    </source>
</evidence>
<dbReference type="PIRSF" id="PIRSF016636">
    <property type="entry name" value="AlgI_DltB"/>
    <property type="match status" value="1"/>
</dbReference>
<feature type="transmembrane region" description="Helical" evidence="8">
    <location>
        <begin position="72"/>
        <end position="91"/>
    </location>
</feature>
<dbReference type="GO" id="GO:0005886">
    <property type="term" value="C:plasma membrane"/>
    <property type="evidence" value="ECO:0007669"/>
    <property type="project" value="UniProtKB-SubCell"/>
</dbReference>
<sequence>MLFSSPFFLYLFLPATLFCYFLSPSKFKNSILLLASLFFYTWGERHLVLLIIASGLIDFCCGLVIERYHKKLGLTISIAFNLSLLMYFKYAGFVSEIFNSINLISNENNRIFNSIILPLGISFYTFQTMSYSIDVYRGKIKATKSLINFLTYVSLFPQLIAGPIVRYAQVEKEISSRKVTVDLFYSGILRFVYGLAKKLIVANQCAFLADGIFALHNDEKSMLLAWIGLIAYGFQIFFDFSGYSDMAIGLGKMFGFNFPENFNYPYISKSVKEFWRRWHITLSEWFKDYLYISLGGNRISVNRTYLNLLFVFFITGLWHGANWTFIIWGLFHGFFILMEKRFEKSFFDKLPNWFLHVYLMFIITFSWAIFRSNTITDAWQYIKQLFNFSVETNFNYLYFYMTKEVIFAMLIAFLLSTPKFQIYIKKILKSFHIQGPTLKYLKVFYVLGLFFICQYYIASGSYNPFIYFRF</sequence>
<protein>
    <submittedName>
        <fullName evidence="9">Membrane-bound O-acyltransferase family protein</fullName>
    </submittedName>
</protein>
<feature type="transmembrane region" description="Helical" evidence="8">
    <location>
        <begin position="111"/>
        <end position="133"/>
    </location>
</feature>
<name>A0A2T1NDM1_9FLAO</name>
<evidence type="ECO:0000313" key="9">
    <source>
        <dbReference type="EMBL" id="PSG90543.1"/>
    </source>
</evidence>
<keyword evidence="7 9" id="KW-0808">Transferase</keyword>
<evidence type="ECO:0000256" key="1">
    <source>
        <dbReference type="ARBA" id="ARBA00004651"/>
    </source>
</evidence>
<feature type="transmembrane region" description="Helical" evidence="8">
    <location>
        <begin position="145"/>
        <end position="168"/>
    </location>
</feature>
<dbReference type="Pfam" id="PF03062">
    <property type="entry name" value="MBOAT"/>
    <property type="match status" value="1"/>
</dbReference>
<dbReference type="InterPro" id="IPR028362">
    <property type="entry name" value="AlgI"/>
</dbReference>
<feature type="transmembrane region" description="Helical" evidence="8">
    <location>
        <begin position="308"/>
        <end position="338"/>
    </location>
</feature>
<feature type="transmembrane region" description="Helical" evidence="8">
    <location>
        <begin position="438"/>
        <end position="457"/>
    </location>
</feature>
<dbReference type="PANTHER" id="PTHR13285">
    <property type="entry name" value="ACYLTRANSFERASE"/>
    <property type="match status" value="1"/>
</dbReference>
<dbReference type="OrthoDB" id="9805788at2"/>
<dbReference type="EMBL" id="PXOQ01000007">
    <property type="protein sequence ID" value="PSG90543.1"/>
    <property type="molecule type" value="Genomic_DNA"/>
</dbReference>
<evidence type="ECO:0000256" key="5">
    <source>
        <dbReference type="ARBA" id="ARBA00022989"/>
    </source>
</evidence>
<feature type="transmembrane region" description="Helical" evidence="8">
    <location>
        <begin position="221"/>
        <end position="238"/>
    </location>
</feature>
<comment type="caution">
    <text evidence="9">The sequence shown here is derived from an EMBL/GenBank/DDBJ whole genome shotgun (WGS) entry which is preliminary data.</text>
</comment>
<dbReference type="GO" id="GO:0016746">
    <property type="term" value="F:acyltransferase activity"/>
    <property type="evidence" value="ECO:0007669"/>
    <property type="project" value="UniProtKB-KW"/>
</dbReference>
<dbReference type="InterPro" id="IPR004299">
    <property type="entry name" value="MBOAT_fam"/>
</dbReference>
<dbReference type="Proteomes" id="UP000238426">
    <property type="component" value="Unassembled WGS sequence"/>
</dbReference>
<reference evidence="9 10" key="1">
    <citation type="submission" date="2018-03" db="EMBL/GenBank/DDBJ databases">
        <title>Mesoflavibacter sp. HG37 and Mesoflavibacter sp. HG96 sp.nov., two marine bacteria isolated from seawater of Western Pacific Ocean.</title>
        <authorList>
            <person name="Cheng H."/>
            <person name="Wu Y.-H."/>
            <person name="Guo L.-L."/>
            <person name="Xu X.-W."/>
        </authorList>
    </citation>
    <scope>NUCLEOTIDE SEQUENCE [LARGE SCALE GENOMIC DNA]</scope>
    <source>
        <strain evidence="9 10">KCTC 32269</strain>
    </source>
</reference>
<dbReference type="PANTHER" id="PTHR13285:SF18">
    <property type="entry name" value="PROTEIN-CYSTEINE N-PALMITOYLTRANSFERASE RASP"/>
    <property type="match status" value="1"/>
</dbReference>
<evidence type="ECO:0000256" key="8">
    <source>
        <dbReference type="SAM" id="Phobius"/>
    </source>
</evidence>
<evidence type="ECO:0000256" key="3">
    <source>
        <dbReference type="ARBA" id="ARBA00022475"/>
    </source>
</evidence>
<feature type="transmembrane region" description="Helical" evidence="8">
    <location>
        <begin position="7"/>
        <end position="27"/>
    </location>
</feature>
<evidence type="ECO:0000256" key="6">
    <source>
        <dbReference type="ARBA" id="ARBA00023136"/>
    </source>
</evidence>
<dbReference type="AlphaFoldDB" id="A0A2T1NDM1"/>
<gene>
    <name evidence="9" type="ORF">C7H52_04480</name>
</gene>
<keyword evidence="4 8" id="KW-0812">Transmembrane</keyword>
<keyword evidence="6 7" id="KW-0472">Membrane</keyword>
<keyword evidence="5 8" id="KW-1133">Transmembrane helix</keyword>
<feature type="transmembrane region" description="Helical" evidence="8">
    <location>
        <begin position="397"/>
        <end position="417"/>
    </location>
</feature>
<comment type="similarity">
    <text evidence="2 7">Belongs to the membrane-bound acyltransferase family.</text>
</comment>
<feature type="transmembrane region" description="Helical" evidence="8">
    <location>
        <begin position="350"/>
        <end position="370"/>
    </location>
</feature>
<dbReference type="PIRSF" id="PIRSF500217">
    <property type="entry name" value="AlgI"/>
    <property type="match status" value="1"/>
</dbReference>
<keyword evidence="3 7" id="KW-1003">Cell membrane</keyword>
<evidence type="ECO:0000256" key="4">
    <source>
        <dbReference type="ARBA" id="ARBA00022692"/>
    </source>
</evidence>
<evidence type="ECO:0000256" key="2">
    <source>
        <dbReference type="ARBA" id="ARBA00010323"/>
    </source>
</evidence>
<accession>A0A2T1NDM1</accession>
<dbReference type="InterPro" id="IPR051085">
    <property type="entry name" value="MB_O-acyltransferase"/>
</dbReference>
<feature type="transmembrane region" description="Helical" evidence="8">
    <location>
        <begin position="47"/>
        <end position="65"/>
    </location>
</feature>
<dbReference type="GO" id="GO:0042121">
    <property type="term" value="P:alginic acid biosynthetic process"/>
    <property type="evidence" value="ECO:0007669"/>
    <property type="project" value="InterPro"/>
</dbReference>
<proteinExistence type="inferred from homology"/>
<organism evidence="9 10">
    <name type="scientific">Aurantibacter aestuarii</name>
    <dbReference type="NCBI Taxonomy" id="1266046"/>
    <lineage>
        <taxon>Bacteria</taxon>
        <taxon>Pseudomonadati</taxon>
        <taxon>Bacteroidota</taxon>
        <taxon>Flavobacteriia</taxon>
        <taxon>Flavobacteriales</taxon>
        <taxon>Flavobacteriaceae</taxon>
        <taxon>Aurantibacter</taxon>
    </lineage>
</organism>
<dbReference type="InterPro" id="IPR024194">
    <property type="entry name" value="Ac/AlaTfrase_AlgI/DltB"/>
</dbReference>
<evidence type="ECO:0000313" key="10">
    <source>
        <dbReference type="Proteomes" id="UP000238426"/>
    </source>
</evidence>
<keyword evidence="10" id="KW-1185">Reference proteome</keyword>